<evidence type="ECO:0000313" key="1">
    <source>
        <dbReference type="EMBL" id="SPK70537.1"/>
    </source>
</evidence>
<organism evidence="1 2">
    <name type="scientific">Cupriavidus taiwanensis</name>
    <dbReference type="NCBI Taxonomy" id="164546"/>
    <lineage>
        <taxon>Bacteria</taxon>
        <taxon>Pseudomonadati</taxon>
        <taxon>Pseudomonadota</taxon>
        <taxon>Betaproteobacteria</taxon>
        <taxon>Burkholderiales</taxon>
        <taxon>Burkholderiaceae</taxon>
        <taxon>Cupriavidus</taxon>
    </lineage>
</organism>
<accession>A0A375I7B7</accession>
<evidence type="ECO:0008006" key="3">
    <source>
        <dbReference type="Google" id="ProtNLM"/>
    </source>
</evidence>
<reference evidence="1 2" key="1">
    <citation type="submission" date="2018-01" db="EMBL/GenBank/DDBJ databases">
        <authorList>
            <person name="Gaut B.S."/>
            <person name="Morton B.R."/>
            <person name="Clegg M.T."/>
            <person name="Duvall M.R."/>
        </authorList>
    </citation>
    <scope>NUCLEOTIDE SEQUENCE [LARGE SCALE GENOMIC DNA]</scope>
    <source>
        <strain evidence="1">Cupriavidus taiwanensis LMG 19425</strain>
    </source>
</reference>
<sequence length="157" mass="17495">MFGMSAIEATPPNLASEANLVFAREIRRFLRWLRAFERTSHRSRRGISRWYKGEMFAVYCRCGTLGARLRGGNALCLASIDVDVSYRGKGFFASLVNALGSEPSLTFDRIEVESVINDRLAGWLARNGFQRFGGTDALGETGHSFQRKLAWPIPTSG</sequence>
<proteinExistence type="predicted"/>
<dbReference type="InterPro" id="IPR016181">
    <property type="entry name" value="Acyl_CoA_acyltransferase"/>
</dbReference>
<dbReference type="AlphaFoldDB" id="A0A375I7B7"/>
<dbReference type="Proteomes" id="UP000255505">
    <property type="component" value="Unassembled WGS sequence"/>
</dbReference>
<protein>
    <recommendedName>
        <fullName evidence="3">N-acetyltransferase domain-containing protein</fullName>
    </recommendedName>
</protein>
<name>A0A375I7B7_9BURK</name>
<dbReference type="SUPFAM" id="SSF55729">
    <property type="entry name" value="Acyl-CoA N-acyltransferases (Nat)"/>
    <property type="match status" value="1"/>
</dbReference>
<dbReference type="EMBL" id="OOEF01000057">
    <property type="protein sequence ID" value="SPK70537.1"/>
    <property type="molecule type" value="Genomic_DNA"/>
</dbReference>
<gene>
    <name evidence="1" type="ORF">CT19425_U600031</name>
</gene>
<evidence type="ECO:0000313" key="2">
    <source>
        <dbReference type="Proteomes" id="UP000255505"/>
    </source>
</evidence>